<dbReference type="KEGG" id="tdu:QJT80_09075"/>
<keyword evidence="1" id="KW-0732">Signal</keyword>
<evidence type="ECO:0000256" key="1">
    <source>
        <dbReference type="SAM" id="SignalP"/>
    </source>
</evidence>
<protein>
    <submittedName>
        <fullName evidence="2">Uncharacterized protein</fullName>
    </submittedName>
</protein>
<gene>
    <name evidence="2" type="ORF">QJT80_09075</name>
</gene>
<reference evidence="2" key="1">
    <citation type="journal article" date="2023" name="Int. J. Mol. Sci.">
        <title>Metagenomics Revealed a New Genus 'Candidatus Thiocaldithrix dubininis' gen. nov., sp. nov. and a New Species 'Candidatus Thiothrix putei' sp. nov. in the Family Thiotrichaceae, Some Members of Which Have Traits of Both Na+- and H+-Motive Energetics.</title>
        <authorList>
            <person name="Ravin N.V."/>
            <person name="Muntyan M.S."/>
            <person name="Smolyakov D.D."/>
            <person name="Rudenko T.S."/>
            <person name="Beletsky A.V."/>
            <person name="Mardanov A.V."/>
            <person name="Grabovich M.Y."/>
        </authorList>
    </citation>
    <scope>NUCLEOTIDE SEQUENCE</scope>
    <source>
        <strain evidence="2">GKL-01</strain>
    </source>
</reference>
<dbReference type="AlphaFoldDB" id="A0AA95KCM6"/>
<sequence length="110" mass="11865">MKFIKAAKVVLSILVFSSISMASAVASDSASNVNLVATLKNGPAMTPVTWKVYRIDNNSLAGESSKKHSMSLQLRPGTYKAVAVMDSVTRDRIFTVKDNSKVDVVIAMDK</sequence>
<reference evidence="2" key="2">
    <citation type="submission" date="2023-04" db="EMBL/GenBank/DDBJ databases">
        <authorList>
            <person name="Beletskiy A.V."/>
            <person name="Mardanov A.V."/>
            <person name="Ravin N.V."/>
        </authorList>
    </citation>
    <scope>NUCLEOTIDE SEQUENCE</scope>
    <source>
        <strain evidence="2">GKL-01</strain>
    </source>
</reference>
<organism evidence="2">
    <name type="scientific">Candidatus Thiocaldithrix dubininis</name>
    <dbReference type="NCBI Taxonomy" id="3080823"/>
    <lineage>
        <taxon>Bacteria</taxon>
        <taxon>Pseudomonadati</taxon>
        <taxon>Pseudomonadota</taxon>
        <taxon>Gammaproteobacteria</taxon>
        <taxon>Thiotrichales</taxon>
        <taxon>Thiotrichaceae</taxon>
        <taxon>Candidatus Thiocaldithrix</taxon>
    </lineage>
</organism>
<proteinExistence type="predicted"/>
<feature type="chain" id="PRO_5041668713" evidence="1">
    <location>
        <begin position="27"/>
        <end position="110"/>
    </location>
</feature>
<accession>A0AA95KCM6</accession>
<evidence type="ECO:0000313" key="2">
    <source>
        <dbReference type="EMBL" id="WGZ89654.1"/>
    </source>
</evidence>
<feature type="signal peptide" evidence="1">
    <location>
        <begin position="1"/>
        <end position="26"/>
    </location>
</feature>
<dbReference type="Proteomes" id="UP001300672">
    <property type="component" value="Chromosome"/>
</dbReference>
<dbReference type="EMBL" id="CP124755">
    <property type="protein sequence ID" value="WGZ89654.1"/>
    <property type="molecule type" value="Genomic_DNA"/>
</dbReference>
<name>A0AA95KCM6_9GAMM</name>